<dbReference type="OrthoDB" id="5946976at2759"/>
<accession>A0A9W8RTH2</accession>
<evidence type="ECO:0000259" key="2">
    <source>
        <dbReference type="Pfam" id="PF00144"/>
    </source>
</evidence>
<protein>
    <recommendedName>
        <fullName evidence="2">Beta-lactamase-related domain-containing protein</fullName>
    </recommendedName>
</protein>
<gene>
    <name evidence="3" type="ORF">NW762_011544</name>
</gene>
<proteinExistence type="inferred from homology"/>
<dbReference type="PANTHER" id="PTHR46825">
    <property type="entry name" value="D-ALANYL-D-ALANINE-CARBOXYPEPTIDASE/ENDOPEPTIDASE AMPH"/>
    <property type="match status" value="1"/>
</dbReference>
<dbReference type="Pfam" id="PF00144">
    <property type="entry name" value="Beta-lactamase"/>
    <property type="match status" value="1"/>
</dbReference>
<dbReference type="Gene3D" id="3.40.710.10">
    <property type="entry name" value="DD-peptidase/beta-lactamase superfamily"/>
    <property type="match status" value="1"/>
</dbReference>
<evidence type="ECO:0000313" key="4">
    <source>
        <dbReference type="Proteomes" id="UP001152049"/>
    </source>
</evidence>
<evidence type="ECO:0000313" key="3">
    <source>
        <dbReference type="EMBL" id="KAJ4251554.1"/>
    </source>
</evidence>
<dbReference type="AlphaFoldDB" id="A0A9W8RTH2"/>
<dbReference type="Proteomes" id="UP001152049">
    <property type="component" value="Unassembled WGS sequence"/>
</dbReference>
<dbReference type="InterPro" id="IPR001466">
    <property type="entry name" value="Beta-lactam-related"/>
</dbReference>
<dbReference type="InterPro" id="IPR050491">
    <property type="entry name" value="AmpC-like"/>
</dbReference>
<keyword evidence="4" id="KW-1185">Reference proteome</keyword>
<dbReference type="EMBL" id="JAOQAZ010000028">
    <property type="protein sequence ID" value="KAJ4251554.1"/>
    <property type="molecule type" value="Genomic_DNA"/>
</dbReference>
<feature type="domain" description="Beta-lactamase-related" evidence="2">
    <location>
        <begin position="15"/>
        <end position="352"/>
    </location>
</feature>
<sequence>MGAADVNDPFTPDLDEFIAQTTDEWKVGGLSIGVVDGDSVFSKGFGYATLPDIPATPETLWYGGSTTKAFTTAALAHLINSGKYPALSEGWQTKVSSIIRDDFVTKDDWATNNLTLEDLASHRSGLSNNDDSILLHENGRPWEIRDIVRNLRNFPLRSQPRTEFDYNNEGYATLSYIIEKITGRWLGDVLADIIWKPLGMNSTYFDLQQARDAPEHLSTGYYWDATDERYKSIPPIPTGIVSGAGAIISNVIDYTKWIKCLLGKGALLPDQVHREIRRPRFIHNPDPAHGMDVSLYGLSWWRTSINGHVVYWHSGSTTSHGALVYWLPDLDYGVVILANRPSEARDIIMRRLIYDKLGIPQEKRYDIAEEYVQVKMNPMKRSC</sequence>
<organism evidence="3 4">
    <name type="scientific">Fusarium torreyae</name>
    <dbReference type="NCBI Taxonomy" id="1237075"/>
    <lineage>
        <taxon>Eukaryota</taxon>
        <taxon>Fungi</taxon>
        <taxon>Dikarya</taxon>
        <taxon>Ascomycota</taxon>
        <taxon>Pezizomycotina</taxon>
        <taxon>Sordariomycetes</taxon>
        <taxon>Hypocreomycetidae</taxon>
        <taxon>Hypocreales</taxon>
        <taxon>Nectriaceae</taxon>
        <taxon>Fusarium</taxon>
    </lineage>
</organism>
<evidence type="ECO:0000256" key="1">
    <source>
        <dbReference type="ARBA" id="ARBA00038215"/>
    </source>
</evidence>
<reference evidence="3" key="1">
    <citation type="submission" date="2022-09" db="EMBL/GenBank/DDBJ databases">
        <title>Fusarium specimens isolated from Avocado Roots.</title>
        <authorList>
            <person name="Stajich J."/>
            <person name="Roper C."/>
            <person name="Heimlech-Rivalta G."/>
        </authorList>
    </citation>
    <scope>NUCLEOTIDE SEQUENCE</scope>
    <source>
        <strain evidence="3">CF00136</strain>
    </source>
</reference>
<comment type="caution">
    <text evidence="3">The sequence shown here is derived from an EMBL/GenBank/DDBJ whole genome shotgun (WGS) entry which is preliminary data.</text>
</comment>
<dbReference type="PANTHER" id="PTHR46825:SF9">
    <property type="entry name" value="BETA-LACTAMASE-RELATED DOMAIN-CONTAINING PROTEIN"/>
    <property type="match status" value="1"/>
</dbReference>
<dbReference type="SUPFAM" id="SSF56601">
    <property type="entry name" value="beta-lactamase/transpeptidase-like"/>
    <property type="match status" value="1"/>
</dbReference>
<name>A0A9W8RTH2_9HYPO</name>
<dbReference type="InterPro" id="IPR012338">
    <property type="entry name" value="Beta-lactam/transpept-like"/>
</dbReference>
<comment type="similarity">
    <text evidence="1">Belongs to the peptidase S12 family.</text>
</comment>